<dbReference type="Ensembl" id="ENSEAST00005006566.2">
    <property type="protein sequence ID" value="ENSEASP00005006002.2"/>
    <property type="gene ID" value="ENSEASG00005004436.2"/>
</dbReference>
<dbReference type="Pfam" id="PF10421">
    <property type="entry name" value="OAS1_C"/>
    <property type="match status" value="1"/>
</dbReference>
<accession>A0A8C4L675</accession>
<dbReference type="PROSITE" id="PS00833">
    <property type="entry name" value="25A_SYNTH_2"/>
    <property type="match status" value="1"/>
</dbReference>
<evidence type="ECO:0000313" key="7">
    <source>
        <dbReference type="Ensembl" id="ENSEASP00005006002.2"/>
    </source>
</evidence>
<dbReference type="SUPFAM" id="SSF81301">
    <property type="entry name" value="Nucleotidyltransferase"/>
    <property type="match status" value="1"/>
</dbReference>
<dbReference type="InterPro" id="IPR006116">
    <property type="entry name" value="NT_2-5OAS_ClassI-CCAase"/>
</dbReference>
<dbReference type="CDD" id="cd01811">
    <property type="entry name" value="Ubl1_OASL"/>
    <property type="match status" value="1"/>
</dbReference>
<name>A0A8C4L675_EQUAS</name>
<dbReference type="PROSITE" id="PS50053">
    <property type="entry name" value="UBIQUITIN_2"/>
    <property type="match status" value="1"/>
</dbReference>
<evidence type="ECO:0000256" key="4">
    <source>
        <dbReference type="ARBA" id="ARBA00022884"/>
    </source>
</evidence>
<reference evidence="7" key="3">
    <citation type="submission" date="2025-09" db="UniProtKB">
        <authorList>
            <consortium name="Ensembl"/>
        </authorList>
    </citation>
    <scope>IDENTIFICATION</scope>
</reference>
<dbReference type="InterPro" id="IPR029071">
    <property type="entry name" value="Ubiquitin-like_domsf"/>
</dbReference>
<dbReference type="PANTHER" id="PTHR11258:SF7">
    <property type="entry name" value="2'-5'-OLIGOADENYLATE SYNTHASE-LIKE PROTEIN 2"/>
    <property type="match status" value="1"/>
</dbReference>
<dbReference type="FunFam" id="1.10.1410.20:FF:000001">
    <property type="entry name" value="2'-5'-oligoadenylate synthetase 1"/>
    <property type="match status" value="1"/>
</dbReference>
<dbReference type="FunFam" id="3.30.460.10:FF:000007">
    <property type="entry name" value="2'-5'-oligoadenylate synthetase 1"/>
    <property type="match status" value="1"/>
</dbReference>
<dbReference type="InterPro" id="IPR043518">
    <property type="entry name" value="2-5OAS_N_CS"/>
</dbReference>
<proteinExistence type="inferred from homology"/>
<evidence type="ECO:0000256" key="3">
    <source>
        <dbReference type="ARBA" id="ARBA00022859"/>
    </source>
</evidence>
<dbReference type="Gene3D" id="1.10.1410.20">
    <property type="entry name" value="2'-5'-oligoadenylate synthetase 1, domain 2"/>
    <property type="match status" value="1"/>
</dbReference>
<dbReference type="PROSITE" id="PS00832">
    <property type="entry name" value="25A_SYNTH_1"/>
    <property type="match status" value="1"/>
</dbReference>
<keyword evidence="2" id="KW-0399">Innate immunity</keyword>
<dbReference type="GO" id="GO:0045071">
    <property type="term" value="P:negative regulation of viral genome replication"/>
    <property type="evidence" value="ECO:0007669"/>
    <property type="project" value="TreeGrafter"/>
</dbReference>
<dbReference type="SUPFAM" id="SSF54236">
    <property type="entry name" value="Ubiquitin-like"/>
    <property type="match status" value="2"/>
</dbReference>
<keyword evidence="3" id="KW-0391">Immunity</keyword>
<dbReference type="GO" id="GO:0003725">
    <property type="term" value="F:double-stranded RNA binding"/>
    <property type="evidence" value="ECO:0007669"/>
    <property type="project" value="TreeGrafter"/>
</dbReference>
<gene>
    <name evidence="7" type="primary">LOC106844806</name>
</gene>
<dbReference type="Gene3D" id="3.30.460.10">
    <property type="entry name" value="Beta Polymerase, domain 2"/>
    <property type="match status" value="1"/>
</dbReference>
<organism evidence="7 8">
    <name type="scientific">Equus asinus</name>
    <name type="common">Donkey</name>
    <name type="synonym">Equus africanus asinus</name>
    <dbReference type="NCBI Taxonomy" id="9793"/>
    <lineage>
        <taxon>Eukaryota</taxon>
        <taxon>Metazoa</taxon>
        <taxon>Chordata</taxon>
        <taxon>Craniata</taxon>
        <taxon>Vertebrata</taxon>
        <taxon>Euteleostomi</taxon>
        <taxon>Mammalia</taxon>
        <taxon>Eutheria</taxon>
        <taxon>Laurasiatheria</taxon>
        <taxon>Perissodactyla</taxon>
        <taxon>Equidae</taxon>
        <taxon>Equus</taxon>
    </lineage>
</organism>
<dbReference type="Proteomes" id="UP000694387">
    <property type="component" value="Chromosome 8"/>
</dbReference>
<dbReference type="PROSITE" id="PS50152">
    <property type="entry name" value="25A_SYNTH_3"/>
    <property type="match status" value="1"/>
</dbReference>
<dbReference type="SUPFAM" id="SSF81631">
    <property type="entry name" value="PAP/OAS1 substrate-binding domain"/>
    <property type="match status" value="1"/>
</dbReference>
<sequence length="520" mass="60569">MEPSQDLYETPADRLDAFVEHCLQPHGEWKEEVQDAWQRSEKFLRNHCFRDELLGDQEVRVLKVVKGGSSGKGTTLNHSSDVDMVLFLSCFSSFQDQAMLRGFIISRIEEKLTHCSRSLAYNITLAPRRETTRVPRSLSFQVQARRSSEIIRVDVLPAFNALRNFCPDSKPPPEIYENLITTHGPPGEFSPSFTELQRHFVKSRPTKLKSLLRLVKHWYLQYVKRKYRKAAVPPKYALELLTIYAWEMGTNKNESFNLDEGFIAVMKLLRDYEDICIYWTKYYDFENEVVRIFIKKQLKECRPIILDPADPTNNLGREKRWDLVAKEAVYCLKQDCCRTEDSSQAWHVQPARDVQVIVKHTGWEPWTLSVDPYSPIWKMKVEIKSRCRLQGQQRLSFQEPGGDRQLLSSRRTLADYGIFSKVNVRVLETFPPEIQVFVKDSSGHTKPYAIDPDNSIRDLKEKIEEAGGPCVEDQILRFQGRKLWNHRSLSDLQIEDCDTITLIRKDYNSPVVPVVWPFTM</sequence>
<dbReference type="FunFam" id="3.10.20.90:FF:000205">
    <property type="entry name" value="2'-5'-oligoadenylate synthase-like protein 2"/>
    <property type="match status" value="1"/>
</dbReference>
<dbReference type="GO" id="GO:0051607">
    <property type="term" value="P:defense response to virus"/>
    <property type="evidence" value="ECO:0007669"/>
    <property type="project" value="UniProtKB-KW"/>
</dbReference>
<evidence type="ECO:0000256" key="5">
    <source>
        <dbReference type="ARBA" id="ARBA00023118"/>
    </source>
</evidence>
<dbReference type="SMART" id="SM00213">
    <property type="entry name" value="UBQ"/>
    <property type="match status" value="2"/>
</dbReference>
<evidence type="ECO:0000256" key="1">
    <source>
        <dbReference type="ARBA" id="ARBA00009526"/>
    </source>
</evidence>
<evidence type="ECO:0000313" key="8">
    <source>
        <dbReference type="Proteomes" id="UP000694387"/>
    </source>
</evidence>
<dbReference type="Pfam" id="PF00240">
    <property type="entry name" value="ubiquitin"/>
    <property type="match status" value="1"/>
</dbReference>
<dbReference type="InterPro" id="IPR006117">
    <property type="entry name" value="2-5OAS_C_CS"/>
</dbReference>
<dbReference type="PANTHER" id="PTHR11258">
    <property type="entry name" value="2-5 OLIGOADENYLATE SYNTHETASE"/>
    <property type="match status" value="1"/>
</dbReference>
<evidence type="ECO:0000256" key="2">
    <source>
        <dbReference type="ARBA" id="ARBA00022588"/>
    </source>
</evidence>
<reference evidence="7 8" key="1">
    <citation type="journal article" date="2020" name="Nat. Commun.">
        <title>Donkey genomes provide new insights into domestication and selection for coat color.</title>
        <authorList>
            <person name="Wang"/>
            <person name="C."/>
            <person name="Li"/>
            <person name="H."/>
            <person name="Guo"/>
            <person name="Y."/>
            <person name="Huang"/>
            <person name="J."/>
            <person name="Sun"/>
            <person name="Y."/>
            <person name="Min"/>
            <person name="J."/>
            <person name="Wang"/>
            <person name="J."/>
            <person name="Fang"/>
            <person name="X."/>
            <person name="Zhao"/>
            <person name="Z."/>
            <person name="Wang"/>
            <person name="S."/>
            <person name="Zhang"/>
            <person name="Y."/>
            <person name="Liu"/>
            <person name="Q."/>
            <person name="Jiang"/>
            <person name="Q."/>
            <person name="Wang"/>
            <person name="X."/>
            <person name="Guo"/>
            <person name="Y."/>
            <person name="Yang"/>
            <person name="C."/>
            <person name="Wang"/>
            <person name="Y."/>
            <person name="Tian"/>
            <person name="F."/>
            <person name="Zhuang"/>
            <person name="G."/>
            <person name="Fan"/>
            <person name="Y."/>
            <person name="Gao"/>
            <person name="Q."/>
            <person name="Li"/>
            <person name="Y."/>
            <person name="Ju"/>
            <person name="Z."/>
            <person name="Li"/>
            <person name="J."/>
            <person name="Li"/>
            <person name="R."/>
            <person name="Hou"/>
            <person name="M."/>
            <person name="Yang"/>
            <person name="G."/>
            <person name="Liu"/>
            <person name="G."/>
            <person name="Liu"/>
            <person name="W."/>
            <person name="Guo"/>
            <person name="J."/>
            <person name="Pan"/>
            <person name="S."/>
            <person name="Fan"/>
            <person name="G."/>
            <person name="Zhang"/>
            <person name="W."/>
            <person name="Zhang"/>
            <person name="R."/>
            <person name="Yu"/>
            <person name="J."/>
            <person name="Zhang"/>
            <person name="X."/>
            <person name="Yin"/>
            <person name="Q."/>
            <person name="Ji"/>
            <person name="C."/>
            <person name="Jin"/>
            <person name="Y."/>
            <person name="Yue"/>
            <person name="G."/>
            <person name="Liu"/>
            <person name="M."/>
            <person name="Xu"/>
            <person name="J."/>
            <person name="Liu"/>
            <person name="S."/>
            <person name="Jordana"/>
            <person name="J."/>
            <person name="Noce"/>
            <person name="A."/>
            <person name="Amills"/>
            <person name="M."/>
            <person name="Wu"/>
            <person name="D.D."/>
            <person name="Li"/>
            <person name="S."/>
            <person name="Zhou"/>
            <person name="X. and Zhong"/>
            <person name="J."/>
        </authorList>
    </citation>
    <scope>NUCLEOTIDE SEQUENCE [LARGE SCALE GENOMIC DNA]</scope>
</reference>
<keyword evidence="8" id="KW-1185">Reference proteome</keyword>
<dbReference type="GO" id="GO:0046872">
    <property type="term" value="F:metal ion binding"/>
    <property type="evidence" value="ECO:0007669"/>
    <property type="project" value="UniProtKB-KW"/>
</dbReference>
<dbReference type="InterPro" id="IPR000626">
    <property type="entry name" value="Ubiquitin-like_dom"/>
</dbReference>
<dbReference type="GO" id="GO:0016020">
    <property type="term" value="C:membrane"/>
    <property type="evidence" value="ECO:0007669"/>
    <property type="project" value="TreeGrafter"/>
</dbReference>
<dbReference type="InterPro" id="IPR018952">
    <property type="entry name" value="2-5-oligoAdlate_synth_1_dom2/C"/>
</dbReference>
<dbReference type="GO" id="GO:0005829">
    <property type="term" value="C:cytosol"/>
    <property type="evidence" value="ECO:0007669"/>
    <property type="project" value="TreeGrafter"/>
</dbReference>
<keyword evidence="4" id="KW-0694">RNA-binding</keyword>
<comment type="similarity">
    <text evidence="1">Belongs to the 2-5A synthase family.</text>
</comment>
<dbReference type="CDD" id="cd16103">
    <property type="entry name" value="Ubl2_OASL"/>
    <property type="match status" value="1"/>
</dbReference>
<keyword evidence="5" id="KW-0051">Antiviral defense</keyword>
<dbReference type="CDD" id="cd05400">
    <property type="entry name" value="NT_2-5OAS_ClassI-CCAase"/>
    <property type="match status" value="1"/>
</dbReference>
<reference evidence="7" key="2">
    <citation type="submission" date="2025-08" db="UniProtKB">
        <authorList>
            <consortium name="Ensembl"/>
        </authorList>
    </citation>
    <scope>IDENTIFICATION</scope>
</reference>
<protein>
    <recommendedName>
        <fullName evidence="6">Ubiquitin-like domain-containing protein</fullName>
    </recommendedName>
</protein>
<dbReference type="GO" id="GO:0005654">
    <property type="term" value="C:nucleoplasm"/>
    <property type="evidence" value="ECO:0007669"/>
    <property type="project" value="TreeGrafter"/>
</dbReference>
<dbReference type="InterPro" id="IPR043519">
    <property type="entry name" value="NT_sf"/>
</dbReference>
<dbReference type="Gene3D" id="3.10.20.90">
    <property type="entry name" value="Phosphatidylinositol 3-kinase Catalytic Subunit, Chain A, domain 1"/>
    <property type="match status" value="2"/>
</dbReference>
<dbReference type="GO" id="GO:0005524">
    <property type="term" value="F:ATP binding"/>
    <property type="evidence" value="ECO:0007669"/>
    <property type="project" value="UniProtKB-KW"/>
</dbReference>
<dbReference type="AlphaFoldDB" id="A0A8C4L675"/>
<dbReference type="GO" id="GO:0045087">
    <property type="term" value="P:innate immune response"/>
    <property type="evidence" value="ECO:0007669"/>
    <property type="project" value="UniProtKB-KW"/>
</dbReference>
<evidence type="ECO:0000259" key="6">
    <source>
        <dbReference type="PROSITE" id="PS50053"/>
    </source>
</evidence>
<dbReference type="GO" id="GO:0001730">
    <property type="term" value="F:2'-5'-oligoadenylate synthetase activity"/>
    <property type="evidence" value="ECO:0007669"/>
    <property type="project" value="UniProtKB-EC"/>
</dbReference>
<feature type="domain" description="Ubiquitin-like" evidence="6">
    <location>
        <begin position="434"/>
        <end position="509"/>
    </location>
</feature>
<dbReference type="GeneTree" id="ENSGT00510000046406"/>